<evidence type="ECO:0000313" key="1">
    <source>
        <dbReference type="EnsemblMetazoa" id="Aqu2.1.43928_001"/>
    </source>
</evidence>
<sequence length="645" mass="73318">MGGALINSGWSSRIRMSDGCLEAGSSISTSSSSPAPLLAQCMLYVVGNLFDIPTIMLSWLPLSMRLQLLLLLPAVDVCLLERTPLIADISVDEVWETLYKERVQETAKLDSSYETPDTLRKEKELYCTWKEAYFIMAFSLKQDRLFSLLYGIYSCSSDTNLYSYYNAIDIYQCFSGALSPKSSHSVCGLLHPQLKCSCLVPLRYSNLQDEEPFAKTFIEVLATACQVPLRHVIVSYRNFKAIWQHYLQDPYTLELLSMLLYFVESIYIEQCYDIGEEDTNKGHLEKILDIVFINNECPVKVALITSHFEVVCPYLLKCTSLKQLEMTINITKPEHQELVVNVLEHHQDLEKAILKTEVLPEEKTDNNSVLKGNSFTQCIAALLYRPVFKELGLDSNSYERTEFDVVLLLLRQFFSSPYPVSLILSLSCPNFDPLPEPLTVHAEQKKKALKLKKCSFSSNLFSCLPLRFPVRAITLEDTDDNTLHSFANLLYIKSDFASLSHDVTEVNAEDVGSLICAVTCKLWHLSLSINAEDKESIYLLVSALSCVLSYLQSFKLRDTQLSYNAAVQILEAIFYTLSPARLPYFDLSLSLNIDKQLATTMYEQWKKCGSIKLRRLELLNVERDAAECIETLSSITEELVHFYKQ</sequence>
<organism evidence="1">
    <name type="scientific">Amphimedon queenslandica</name>
    <name type="common">Sponge</name>
    <dbReference type="NCBI Taxonomy" id="400682"/>
    <lineage>
        <taxon>Eukaryota</taxon>
        <taxon>Metazoa</taxon>
        <taxon>Porifera</taxon>
        <taxon>Demospongiae</taxon>
        <taxon>Heteroscleromorpha</taxon>
        <taxon>Haplosclerida</taxon>
        <taxon>Niphatidae</taxon>
        <taxon>Amphimedon</taxon>
    </lineage>
</organism>
<reference evidence="1" key="1">
    <citation type="submission" date="2017-05" db="UniProtKB">
        <authorList>
            <consortium name="EnsemblMetazoa"/>
        </authorList>
    </citation>
    <scope>IDENTIFICATION</scope>
</reference>
<dbReference type="InParanoid" id="A0A1X7VWZ3"/>
<dbReference type="SUPFAM" id="SSF52047">
    <property type="entry name" value="RNI-like"/>
    <property type="match status" value="1"/>
</dbReference>
<accession>A0A1X7VWZ3</accession>
<dbReference type="EnsemblMetazoa" id="Aqu2.1.43928_001">
    <property type="protein sequence ID" value="Aqu2.1.43928_001"/>
    <property type="gene ID" value="Aqu2.1.43928"/>
</dbReference>
<protein>
    <submittedName>
        <fullName evidence="1">Uncharacterized protein</fullName>
    </submittedName>
</protein>
<proteinExistence type="predicted"/>
<dbReference type="AlphaFoldDB" id="A0A1X7VWZ3"/>
<name>A0A1X7VWZ3_AMPQE</name>